<keyword evidence="3" id="KW-1185">Reference proteome</keyword>
<accession>W1NJ98</accession>
<dbReference type="InterPro" id="IPR003495">
    <property type="entry name" value="CobW/HypB/UreG_nucleotide-bd"/>
</dbReference>
<dbReference type="Proteomes" id="UP000017836">
    <property type="component" value="Unassembled WGS sequence"/>
</dbReference>
<evidence type="ECO:0000259" key="1">
    <source>
        <dbReference type="Pfam" id="PF02492"/>
    </source>
</evidence>
<proteinExistence type="predicted"/>
<dbReference type="Pfam" id="PF02492">
    <property type="entry name" value="cobW"/>
    <property type="match status" value="1"/>
</dbReference>
<dbReference type="InterPro" id="IPR027417">
    <property type="entry name" value="P-loop_NTPase"/>
</dbReference>
<dbReference type="HOGENOM" id="CLU_1470121_0_0_1"/>
<dbReference type="EMBL" id="KI397501">
    <property type="protein sequence ID" value="ERM95230.1"/>
    <property type="molecule type" value="Genomic_DNA"/>
</dbReference>
<dbReference type="eggNOG" id="KOG2743">
    <property type="taxonomic scope" value="Eukaryota"/>
</dbReference>
<organism evidence="2 3">
    <name type="scientific">Amborella trichopoda</name>
    <dbReference type="NCBI Taxonomy" id="13333"/>
    <lineage>
        <taxon>Eukaryota</taxon>
        <taxon>Viridiplantae</taxon>
        <taxon>Streptophyta</taxon>
        <taxon>Embryophyta</taxon>
        <taxon>Tracheophyta</taxon>
        <taxon>Spermatophyta</taxon>
        <taxon>Magnoliopsida</taxon>
        <taxon>Amborellales</taxon>
        <taxon>Amborellaceae</taxon>
        <taxon>Amborella</taxon>
    </lineage>
</organism>
<dbReference type="STRING" id="13333.W1NJ98"/>
<dbReference type="PANTHER" id="PTHR13748">
    <property type="entry name" value="COBW-RELATED"/>
    <property type="match status" value="1"/>
</dbReference>
<name>W1NJ98_AMBTC</name>
<dbReference type="Gene3D" id="3.40.50.300">
    <property type="entry name" value="P-loop containing nucleotide triphosphate hydrolases"/>
    <property type="match status" value="1"/>
</dbReference>
<dbReference type="PANTHER" id="PTHR13748:SF59">
    <property type="entry name" value="COBW C-TERMINAL DOMAIN-CONTAINING PROTEIN"/>
    <property type="match status" value="1"/>
</dbReference>
<dbReference type="InterPro" id="IPR051316">
    <property type="entry name" value="Zinc-reg_GTPase_activator"/>
</dbReference>
<dbReference type="CDD" id="cd03112">
    <property type="entry name" value="CobW-like"/>
    <property type="match status" value="1"/>
</dbReference>
<evidence type="ECO:0000313" key="3">
    <source>
        <dbReference type="Proteomes" id="UP000017836"/>
    </source>
</evidence>
<protein>
    <recommendedName>
        <fullName evidence="1">CobW/HypB/UreG nucleotide-binding domain-containing protein</fullName>
    </recommendedName>
</protein>
<sequence length="184" mass="19937">MDGNEMSLGFENLVFNRNWALGGGRLSCSLVTGFLGSGKTTLVNHILNHRADLRIAVLVNEFGDTDIDSLLLNPSHSNSAFDLSTLSLTHGCPCCHVHGPFRDALQKIVNSKHNFDCLLIETSGLASPDKFVKELEEVGICLGYTVTVVDAEALPKILSLGIARQQLQLADLVLLNKYVLSLSC</sequence>
<feature type="domain" description="CobW/HypB/UreG nucleotide-binding" evidence="1">
    <location>
        <begin position="29"/>
        <end position="178"/>
    </location>
</feature>
<evidence type="ECO:0000313" key="2">
    <source>
        <dbReference type="EMBL" id="ERM95230.1"/>
    </source>
</evidence>
<dbReference type="AlphaFoldDB" id="W1NJ98"/>
<reference evidence="3" key="1">
    <citation type="journal article" date="2013" name="Science">
        <title>The Amborella genome and the evolution of flowering plants.</title>
        <authorList>
            <consortium name="Amborella Genome Project"/>
        </authorList>
    </citation>
    <scope>NUCLEOTIDE SEQUENCE [LARGE SCALE GENOMIC DNA]</scope>
</reference>
<dbReference type="Gramene" id="ERM95230">
    <property type="protein sequence ID" value="ERM95230"/>
    <property type="gene ID" value="AMTR_s00009p00268190"/>
</dbReference>
<gene>
    <name evidence="2" type="ORF">AMTR_s00009p00268190</name>
</gene>
<dbReference type="SUPFAM" id="SSF52540">
    <property type="entry name" value="P-loop containing nucleoside triphosphate hydrolases"/>
    <property type="match status" value="1"/>
</dbReference>